<evidence type="ECO:0000256" key="2">
    <source>
        <dbReference type="ARBA" id="ARBA00022723"/>
    </source>
</evidence>
<keyword evidence="3" id="KW-0223">Dioxygenase</keyword>
<dbReference type="InterPro" id="IPR037151">
    <property type="entry name" value="AlkB-like_sf"/>
</dbReference>
<dbReference type="eggNOG" id="KOG3200">
    <property type="taxonomic scope" value="Eukaryota"/>
</dbReference>
<dbReference type="InParanoid" id="D2V857"/>
<dbReference type="EMBL" id="GG738856">
    <property type="protein sequence ID" value="EFC46987.1"/>
    <property type="molecule type" value="Genomic_DNA"/>
</dbReference>
<sequence>VFLPPTAYYIPNFLTEEKEKDLLQNIYAVNSQQWHRLSNRRLQRWGGNPNDKLMFEEKLPTWLSGQNLGLNDLHTFPGNRSINHVLINEYEVNQGINSHKDGPVYFPMVFILSLESTVMLNFTLCEKDEDYVEQCPYIRSFSVIAEPRSLLVFTEDIYHYYMHGIEECEKYEINDDMVIANAGLLHNKELAETGHVIERSKRVSLTCRCVRKVAKKNLF</sequence>
<protein>
    <submittedName>
        <fullName evidence="6">Predicted protein</fullName>
    </submittedName>
</protein>
<dbReference type="GO" id="GO:0005634">
    <property type="term" value="C:nucleus"/>
    <property type="evidence" value="ECO:0007669"/>
    <property type="project" value="TreeGrafter"/>
</dbReference>
<dbReference type="SUPFAM" id="SSF51197">
    <property type="entry name" value="Clavaminate synthase-like"/>
    <property type="match status" value="1"/>
</dbReference>
<evidence type="ECO:0000313" key="7">
    <source>
        <dbReference type="Proteomes" id="UP000006671"/>
    </source>
</evidence>
<keyword evidence="5" id="KW-0408">Iron</keyword>
<dbReference type="Proteomes" id="UP000006671">
    <property type="component" value="Unassembled WGS sequence"/>
</dbReference>
<proteinExistence type="inferred from homology"/>
<name>D2V857_NAEGR</name>
<keyword evidence="2" id="KW-0479">Metal-binding</keyword>
<dbReference type="InterPro" id="IPR032862">
    <property type="entry name" value="ALKBH6"/>
</dbReference>
<keyword evidence="4" id="KW-0560">Oxidoreductase</keyword>
<dbReference type="KEGG" id="ngr:NAEGRDRAFT_3856"/>
<evidence type="ECO:0000256" key="5">
    <source>
        <dbReference type="ARBA" id="ARBA00023004"/>
    </source>
</evidence>
<dbReference type="GO" id="GO:0051213">
    <property type="term" value="F:dioxygenase activity"/>
    <property type="evidence" value="ECO:0007669"/>
    <property type="project" value="UniProtKB-KW"/>
</dbReference>
<dbReference type="OMA" id="KSPKTKW"/>
<feature type="non-terminal residue" evidence="6">
    <location>
        <position position="1"/>
    </location>
</feature>
<dbReference type="Gene3D" id="2.60.120.590">
    <property type="entry name" value="Alpha-ketoglutarate-dependent dioxygenase AlkB-like"/>
    <property type="match status" value="1"/>
</dbReference>
<evidence type="ECO:0000256" key="4">
    <source>
        <dbReference type="ARBA" id="ARBA00023002"/>
    </source>
</evidence>
<keyword evidence="7" id="KW-1185">Reference proteome</keyword>
<reference evidence="6 7" key="1">
    <citation type="journal article" date="2010" name="Cell">
        <title>The genome of Naegleria gruberi illuminates early eukaryotic versatility.</title>
        <authorList>
            <person name="Fritz-Laylin L.K."/>
            <person name="Prochnik S.E."/>
            <person name="Ginger M.L."/>
            <person name="Dacks J.B."/>
            <person name="Carpenter M.L."/>
            <person name="Field M.C."/>
            <person name="Kuo A."/>
            <person name="Paredez A."/>
            <person name="Chapman J."/>
            <person name="Pham J."/>
            <person name="Shu S."/>
            <person name="Neupane R."/>
            <person name="Cipriano M."/>
            <person name="Mancuso J."/>
            <person name="Tu H."/>
            <person name="Salamov A."/>
            <person name="Lindquist E."/>
            <person name="Shapiro H."/>
            <person name="Lucas S."/>
            <person name="Grigoriev I.V."/>
            <person name="Cande W.Z."/>
            <person name="Fulton C."/>
            <person name="Rokhsar D.S."/>
            <person name="Dawson S.C."/>
        </authorList>
    </citation>
    <scope>NUCLEOTIDE SEQUENCE [LARGE SCALE GENOMIC DNA]</scope>
    <source>
        <strain evidence="6 7">NEG-M</strain>
    </source>
</reference>
<gene>
    <name evidence="6" type="ORF">NAEGRDRAFT_3856</name>
</gene>
<dbReference type="GO" id="GO:0046872">
    <property type="term" value="F:metal ion binding"/>
    <property type="evidence" value="ECO:0007669"/>
    <property type="project" value="UniProtKB-KW"/>
</dbReference>
<evidence type="ECO:0000256" key="3">
    <source>
        <dbReference type="ARBA" id="ARBA00022964"/>
    </source>
</evidence>
<dbReference type="PANTHER" id="PTHR46030">
    <property type="entry name" value="ALPHA-KETOGLUTARATE-DEPENDENT DIOXYGENASE ALKB HOMOLOG 6"/>
    <property type="match status" value="1"/>
</dbReference>
<dbReference type="GeneID" id="8850413"/>
<comment type="similarity">
    <text evidence="1">Belongs to the alkB family.</text>
</comment>
<dbReference type="OrthoDB" id="412814at2759"/>
<accession>D2V857</accession>
<feature type="non-terminal residue" evidence="6">
    <location>
        <position position="219"/>
    </location>
</feature>
<dbReference type="RefSeq" id="XP_002679731.1">
    <property type="nucleotide sequence ID" value="XM_002679685.1"/>
</dbReference>
<organism evidence="7">
    <name type="scientific">Naegleria gruberi</name>
    <name type="common">Amoeba</name>
    <dbReference type="NCBI Taxonomy" id="5762"/>
    <lineage>
        <taxon>Eukaryota</taxon>
        <taxon>Discoba</taxon>
        <taxon>Heterolobosea</taxon>
        <taxon>Tetramitia</taxon>
        <taxon>Eutetramitia</taxon>
        <taxon>Vahlkampfiidae</taxon>
        <taxon>Naegleria</taxon>
    </lineage>
</organism>
<evidence type="ECO:0000313" key="6">
    <source>
        <dbReference type="EMBL" id="EFC46987.1"/>
    </source>
</evidence>
<dbReference type="AlphaFoldDB" id="D2V857"/>
<dbReference type="VEuPathDB" id="AmoebaDB:NAEGRDRAFT_3856"/>
<evidence type="ECO:0000256" key="1">
    <source>
        <dbReference type="ARBA" id="ARBA00007879"/>
    </source>
</evidence>
<dbReference type="PANTHER" id="PTHR46030:SF1">
    <property type="entry name" value="ALPHA-KETOGLUTARATE-DEPENDENT DIOXYGENASE ALKB HOMOLOG 6"/>
    <property type="match status" value="1"/>
</dbReference>